<dbReference type="Proteomes" id="UP000094020">
    <property type="component" value="Chromosome 1"/>
</dbReference>
<sequence length="501" mass="54053">MPLEVTPPPFAASQRLPYTPQFARPEVAGHGSAASSIGPAGGPASAAAAAIIPPAPGGIADPHRAIPALAEAGYTAPNLRPAPISVDPRMGGGASIYGGGSMYGGGARGPPSNSYSYDPPTSAIPHHEHHHHHIQSPISVVHSDGWQANSLPAPRRGPPLIQPESTIAPFSRQQHHQHQHQHHHHMHEDFDDGKSDTSYYGLPKNEKPRSRSGSVSSLSDSTTPRELAANGTHRARSISNHQRSPSMPAVAHLHSPISPSPLAGTPGQTPHASGIGRSPLSPVEVEIIRRHRERASPGPVEEERRPRIHSFVPPEEDEHVRDQARDRRNSALIHETEKAQLKQQTSAHGHGHGHGHGHHHHGHHRHRSGSHLPVPPPSDYSYSSSSYRERVPSPPPNGLGLHLHPDAVSNSGRRRAMSMQTIDRERPYQFQGYQTPSIAGGGAATVYDDGASVISDSRMTFMDGSVAGKTSQYGLPKYPHQPKMDYRRFCVQRGNADVFLD</sequence>
<dbReference type="GeneID" id="30169271"/>
<evidence type="ECO:0000256" key="1">
    <source>
        <dbReference type="SAM" id="MobiDB-lite"/>
    </source>
</evidence>
<feature type="region of interest" description="Disordered" evidence="1">
    <location>
        <begin position="109"/>
        <end position="137"/>
    </location>
</feature>
<reference evidence="2" key="1">
    <citation type="submission" date="2013-07" db="EMBL/GenBank/DDBJ databases">
        <authorList>
            <consortium name="The Broad Institute Genome Sequencing Platform"/>
            <person name="Cuomo C."/>
            <person name="Litvintseva A."/>
            <person name="Chen Y."/>
            <person name="Heitman J."/>
            <person name="Sun S."/>
            <person name="Springer D."/>
            <person name="Dromer F."/>
            <person name="Young S.K."/>
            <person name="Zeng Q."/>
            <person name="Gargeya S."/>
            <person name="Fitzgerald M."/>
            <person name="Abouelleil A."/>
            <person name="Alvarado L."/>
            <person name="Berlin A.M."/>
            <person name="Chapman S.B."/>
            <person name="Dewar J."/>
            <person name="Goldberg J."/>
            <person name="Griggs A."/>
            <person name="Gujja S."/>
            <person name="Hansen M."/>
            <person name="Howarth C."/>
            <person name="Imamovic A."/>
            <person name="Larimer J."/>
            <person name="McCowan C."/>
            <person name="Murphy C."/>
            <person name="Pearson M."/>
            <person name="Priest M."/>
            <person name="Roberts A."/>
            <person name="Saif S."/>
            <person name="Shea T."/>
            <person name="Sykes S."/>
            <person name="Wortman J."/>
            <person name="Nusbaum C."/>
            <person name="Birren B."/>
        </authorList>
    </citation>
    <scope>NUCLEOTIDE SEQUENCE</scope>
    <source>
        <strain evidence="2">CBS 10737</strain>
    </source>
</reference>
<evidence type="ECO:0000313" key="3">
    <source>
        <dbReference type="Proteomes" id="UP000094020"/>
    </source>
</evidence>
<dbReference type="KEGG" id="kpin:30169271"/>
<reference evidence="2" key="2">
    <citation type="submission" date="2024-02" db="EMBL/GenBank/DDBJ databases">
        <title>Comparative genomics of Cryptococcus and Kwoniella reveals pathogenesis evolution and contrasting modes of karyotype evolution via chromosome fusion or intercentromeric recombination.</title>
        <authorList>
            <person name="Coelho M.A."/>
            <person name="David-Palma M."/>
            <person name="Shea T."/>
            <person name="Bowers K."/>
            <person name="McGinley-Smith S."/>
            <person name="Mohammad A.W."/>
            <person name="Gnirke A."/>
            <person name="Yurkov A.M."/>
            <person name="Nowrousian M."/>
            <person name="Sun S."/>
            <person name="Cuomo C.A."/>
            <person name="Heitman J."/>
        </authorList>
    </citation>
    <scope>NUCLEOTIDE SEQUENCE</scope>
    <source>
        <strain evidence="2">CBS 10737</strain>
    </source>
</reference>
<feature type="region of interest" description="Disordered" evidence="1">
    <location>
        <begin position="169"/>
        <end position="324"/>
    </location>
</feature>
<protein>
    <submittedName>
        <fullName evidence="2">Uncharacterized protein</fullName>
    </submittedName>
</protein>
<feature type="compositionally biased region" description="Low complexity" evidence="1">
    <location>
        <begin position="211"/>
        <end position="221"/>
    </location>
</feature>
<feature type="compositionally biased region" description="Basic residues" evidence="1">
    <location>
        <begin position="349"/>
        <end position="369"/>
    </location>
</feature>
<feature type="compositionally biased region" description="Low complexity" evidence="1">
    <location>
        <begin position="28"/>
        <end position="45"/>
    </location>
</feature>
<feature type="region of interest" description="Disordered" evidence="1">
    <location>
        <begin position="338"/>
        <end position="413"/>
    </location>
</feature>
<dbReference type="AlphaFoldDB" id="A0AAJ8KZQ3"/>
<organism evidence="2 3">
    <name type="scientific">Kwoniella pini CBS 10737</name>
    <dbReference type="NCBI Taxonomy" id="1296096"/>
    <lineage>
        <taxon>Eukaryota</taxon>
        <taxon>Fungi</taxon>
        <taxon>Dikarya</taxon>
        <taxon>Basidiomycota</taxon>
        <taxon>Agaricomycotina</taxon>
        <taxon>Tremellomycetes</taxon>
        <taxon>Tremellales</taxon>
        <taxon>Cryptococcaceae</taxon>
        <taxon>Kwoniella</taxon>
    </lineage>
</organism>
<feature type="region of interest" description="Disordered" evidence="1">
    <location>
        <begin position="145"/>
        <end position="164"/>
    </location>
</feature>
<gene>
    <name evidence="2" type="ORF">I206_100423</name>
</gene>
<keyword evidence="3" id="KW-1185">Reference proteome</keyword>
<feature type="region of interest" description="Disordered" evidence="1">
    <location>
        <begin position="26"/>
        <end position="45"/>
    </location>
</feature>
<name>A0AAJ8KZQ3_9TREE</name>
<feature type="compositionally biased region" description="Basic residues" evidence="1">
    <location>
        <begin position="173"/>
        <end position="185"/>
    </location>
</feature>
<dbReference type="EMBL" id="CP144519">
    <property type="protein sequence ID" value="WWC66520.1"/>
    <property type="molecule type" value="Genomic_DNA"/>
</dbReference>
<proteinExistence type="predicted"/>
<dbReference type="RefSeq" id="XP_019014816.2">
    <property type="nucleotide sequence ID" value="XM_019152678.2"/>
</dbReference>
<feature type="compositionally biased region" description="Basic and acidic residues" evidence="1">
    <location>
        <begin position="186"/>
        <end position="195"/>
    </location>
</feature>
<accession>A0AAJ8KZQ3</accession>
<evidence type="ECO:0000313" key="2">
    <source>
        <dbReference type="EMBL" id="WWC66520.1"/>
    </source>
</evidence>